<dbReference type="EC" id="3.1.3.16" evidence="3"/>
<evidence type="ECO:0000313" key="14">
    <source>
        <dbReference type="EMBL" id="KAL3233680.1"/>
    </source>
</evidence>
<evidence type="ECO:0000256" key="6">
    <source>
        <dbReference type="ARBA" id="ARBA00022801"/>
    </source>
</evidence>
<dbReference type="InterPro" id="IPR038534">
    <property type="entry name" value="Rtr1/RPAP2_sf"/>
</dbReference>
<evidence type="ECO:0000256" key="8">
    <source>
        <dbReference type="ARBA" id="ARBA00022912"/>
    </source>
</evidence>
<evidence type="ECO:0000256" key="7">
    <source>
        <dbReference type="ARBA" id="ARBA00022833"/>
    </source>
</evidence>
<organism evidence="14 15">
    <name type="scientific">Nakaseomyces bracarensis</name>
    <dbReference type="NCBI Taxonomy" id="273131"/>
    <lineage>
        <taxon>Eukaryota</taxon>
        <taxon>Fungi</taxon>
        <taxon>Dikarya</taxon>
        <taxon>Ascomycota</taxon>
        <taxon>Saccharomycotina</taxon>
        <taxon>Saccharomycetes</taxon>
        <taxon>Saccharomycetales</taxon>
        <taxon>Saccharomycetaceae</taxon>
        <taxon>Nakaseomyces</taxon>
    </lineage>
</organism>
<comment type="similarity">
    <text evidence="2 12">Belongs to the RPAP2 family.</text>
</comment>
<comment type="subcellular location">
    <subcellularLocation>
        <location evidence="1">Nucleus</location>
    </subcellularLocation>
</comment>
<dbReference type="EMBL" id="JBEVYD010000004">
    <property type="protein sequence ID" value="KAL3233680.1"/>
    <property type="molecule type" value="Genomic_DNA"/>
</dbReference>
<dbReference type="PANTHER" id="PTHR14732:SF0">
    <property type="entry name" value="RNA POLYMERASE II SUBUNIT B1 CTD PHOSPHATASE RPAP2-RELATED"/>
    <property type="match status" value="1"/>
</dbReference>
<sequence length="172" mass="20019">MATVADVWWIVKDHQMHYQLSVREAEMIITRIQELLTMTSCADGNTLKYIAGFLTPVTYRMIVLSRNLQAGKCGYPLCRRFLTDDVYTSPESCCYCSDYHYRCSKYISIQLYDEDLEERLGQHLRKAYDDDDSSYKYKVDLLEQYTEALDTEELDGLSSSFTSLGIRSNNIY</sequence>
<dbReference type="Gene3D" id="1.25.40.820">
    <property type="match status" value="1"/>
</dbReference>
<evidence type="ECO:0000256" key="9">
    <source>
        <dbReference type="ARBA" id="ARBA00023242"/>
    </source>
</evidence>
<feature type="domain" description="RTR1-type" evidence="13">
    <location>
        <begin position="49"/>
        <end position="120"/>
    </location>
</feature>
<evidence type="ECO:0000256" key="11">
    <source>
        <dbReference type="ARBA" id="ARBA00048336"/>
    </source>
</evidence>
<evidence type="ECO:0000256" key="2">
    <source>
        <dbReference type="ARBA" id="ARBA00005676"/>
    </source>
</evidence>
<name>A0ABR4NXR3_9SACH</name>
<evidence type="ECO:0000313" key="15">
    <source>
        <dbReference type="Proteomes" id="UP001623330"/>
    </source>
</evidence>
<keyword evidence="8" id="KW-0904">Protein phosphatase</keyword>
<dbReference type="PROSITE" id="PS51479">
    <property type="entry name" value="ZF_RTR1"/>
    <property type="match status" value="1"/>
</dbReference>
<comment type="catalytic activity">
    <reaction evidence="11">
        <text>O-phospho-L-threonyl-[protein] + H2O = L-threonyl-[protein] + phosphate</text>
        <dbReference type="Rhea" id="RHEA:47004"/>
        <dbReference type="Rhea" id="RHEA-COMP:11060"/>
        <dbReference type="Rhea" id="RHEA-COMP:11605"/>
        <dbReference type="ChEBI" id="CHEBI:15377"/>
        <dbReference type="ChEBI" id="CHEBI:30013"/>
        <dbReference type="ChEBI" id="CHEBI:43474"/>
        <dbReference type="ChEBI" id="CHEBI:61977"/>
        <dbReference type="EC" id="3.1.3.16"/>
    </reaction>
</comment>
<comment type="catalytic activity">
    <reaction evidence="10">
        <text>O-phospho-L-seryl-[protein] + H2O = L-seryl-[protein] + phosphate</text>
        <dbReference type="Rhea" id="RHEA:20629"/>
        <dbReference type="Rhea" id="RHEA-COMP:9863"/>
        <dbReference type="Rhea" id="RHEA-COMP:11604"/>
        <dbReference type="ChEBI" id="CHEBI:15377"/>
        <dbReference type="ChEBI" id="CHEBI:29999"/>
        <dbReference type="ChEBI" id="CHEBI:43474"/>
        <dbReference type="ChEBI" id="CHEBI:83421"/>
        <dbReference type="EC" id="3.1.3.16"/>
    </reaction>
</comment>
<keyword evidence="7" id="KW-0862">Zinc</keyword>
<dbReference type="PANTHER" id="PTHR14732">
    <property type="entry name" value="RNA POLYMERASE II SUBUNIT B1 CTD PHOSPHATASE RPAP2-RELATED"/>
    <property type="match status" value="1"/>
</dbReference>
<keyword evidence="15" id="KW-1185">Reference proteome</keyword>
<protein>
    <recommendedName>
        <fullName evidence="3">protein-serine/threonine phosphatase</fullName>
        <ecNumber evidence="3">3.1.3.16</ecNumber>
    </recommendedName>
</protein>
<keyword evidence="9" id="KW-0539">Nucleus</keyword>
<reference evidence="14 15" key="1">
    <citation type="submission" date="2024-05" db="EMBL/GenBank/DDBJ databases">
        <title>Long read based assembly of the Candida bracarensis genome reveals expanded adhesin content.</title>
        <authorList>
            <person name="Marcet-Houben M."/>
            <person name="Ksiezopolska E."/>
            <person name="Gabaldon T."/>
        </authorList>
    </citation>
    <scope>NUCLEOTIDE SEQUENCE [LARGE SCALE GENOMIC DNA]</scope>
    <source>
        <strain evidence="14 15">CBM6</strain>
    </source>
</reference>
<keyword evidence="4" id="KW-0479">Metal-binding</keyword>
<evidence type="ECO:0000256" key="12">
    <source>
        <dbReference type="PROSITE-ProRule" id="PRU00812"/>
    </source>
</evidence>
<proteinExistence type="inferred from homology"/>
<dbReference type="Proteomes" id="UP001623330">
    <property type="component" value="Unassembled WGS sequence"/>
</dbReference>
<accession>A0ABR4NXR3</accession>
<evidence type="ECO:0000259" key="13">
    <source>
        <dbReference type="PROSITE" id="PS51479"/>
    </source>
</evidence>
<evidence type="ECO:0000256" key="4">
    <source>
        <dbReference type="ARBA" id="ARBA00022723"/>
    </source>
</evidence>
<dbReference type="InterPro" id="IPR007308">
    <property type="entry name" value="Rtr1/RPAP2_dom"/>
</dbReference>
<evidence type="ECO:0000256" key="10">
    <source>
        <dbReference type="ARBA" id="ARBA00047761"/>
    </source>
</evidence>
<comment type="caution">
    <text evidence="14">The sequence shown here is derived from an EMBL/GenBank/DDBJ whole genome shotgun (WGS) entry which is preliminary data.</text>
</comment>
<dbReference type="InterPro" id="IPR039693">
    <property type="entry name" value="Rtr1/RPAP2"/>
</dbReference>
<evidence type="ECO:0000256" key="5">
    <source>
        <dbReference type="ARBA" id="ARBA00022771"/>
    </source>
</evidence>
<evidence type="ECO:0000256" key="3">
    <source>
        <dbReference type="ARBA" id="ARBA00013081"/>
    </source>
</evidence>
<keyword evidence="6" id="KW-0378">Hydrolase</keyword>
<keyword evidence="5" id="KW-0863">Zinc-finger</keyword>
<evidence type="ECO:0000256" key="1">
    <source>
        <dbReference type="ARBA" id="ARBA00004123"/>
    </source>
</evidence>
<gene>
    <name evidence="14" type="ORF">RNJ44_03720</name>
</gene>